<dbReference type="CDD" id="cd14498">
    <property type="entry name" value="DSP"/>
    <property type="match status" value="1"/>
</dbReference>
<keyword evidence="1" id="KW-0175">Coiled coil</keyword>
<feature type="coiled-coil region" evidence="1">
    <location>
        <begin position="173"/>
        <end position="226"/>
    </location>
</feature>
<dbReference type="PROSITE" id="PS50056">
    <property type="entry name" value="TYR_PHOSPHATASE_2"/>
    <property type="match status" value="1"/>
</dbReference>
<proteinExistence type="predicted"/>
<accession>A0A9N8H9Y8</accession>
<dbReference type="InterPro" id="IPR000387">
    <property type="entry name" value="Tyr_Pase_dom"/>
</dbReference>
<dbReference type="Proteomes" id="UP001153069">
    <property type="component" value="Unassembled WGS sequence"/>
</dbReference>
<dbReference type="Gene3D" id="3.90.190.10">
    <property type="entry name" value="Protein tyrosine phosphatase superfamily"/>
    <property type="match status" value="1"/>
</dbReference>
<evidence type="ECO:0000256" key="1">
    <source>
        <dbReference type="SAM" id="Coils"/>
    </source>
</evidence>
<dbReference type="PROSITE" id="PS50054">
    <property type="entry name" value="TYR_PHOSPHATASE_DUAL"/>
    <property type="match status" value="1"/>
</dbReference>
<evidence type="ECO:0000313" key="5">
    <source>
        <dbReference type="Proteomes" id="UP001153069"/>
    </source>
</evidence>
<dbReference type="GO" id="GO:0005737">
    <property type="term" value="C:cytoplasm"/>
    <property type="evidence" value="ECO:0007669"/>
    <property type="project" value="TreeGrafter"/>
</dbReference>
<gene>
    <name evidence="4" type="ORF">SEMRO_298_G111100.1</name>
</gene>
<organism evidence="4 5">
    <name type="scientific">Seminavis robusta</name>
    <dbReference type="NCBI Taxonomy" id="568900"/>
    <lineage>
        <taxon>Eukaryota</taxon>
        <taxon>Sar</taxon>
        <taxon>Stramenopiles</taxon>
        <taxon>Ochrophyta</taxon>
        <taxon>Bacillariophyta</taxon>
        <taxon>Bacillariophyceae</taxon>
        <taxon>Bacillariophycidae</taxon>
        <taxon>Naviculales</taxon>
        <taxon>Naviculaceae</taxon>
        <taxon>Seminavis</taxon>
    </lineage>
</organism>
<keyword evidence="5" id="KW-1185">Reference proteome</keyword>
<dbReference type="PANTHER" id="PTHR46377:SF1">
    <property type="entry name" value="DUAL SPECIFICITY PROTEIN PHOSPHATASE 19"/>
    <property type="match status" value="1"/>
</dbReference>
<dbReference type="AlphaFoldDB" id="A0A9N8H9Y8"/>
<dbReference type="InterPro" id="IPR029021">
    <property type="entry name" value="Prot-tyrosine_phosphatase-like"/>
</dbReference>
<evidence type="ECO:0000259" key="3">
    <source>
        <dbReference type="PROSITE" id="PS50056"/>
    </source>
</evidence>
<feature type="domain" description="Tyrosine specific protein phosphatases" evidence="3">
    <location>
        <begin position="87"/>
        <end position="158"/>
    </location>
</feature>
<protein>
    <submittedName>
        <fullName evidence="4">Specificity protein phosphatase 13 isoform B</fullName>
    </submittedName>
</protein>
<dbReference type="PANTHER" id="PTHR46377">
    <property type="entry name" value="DUAL SPECIFICITY PROTEIN PHOSPHATASE 19"/>
    <property type="match status" value="1"/>
</dbReference>
<dbReference type="OrthoDB" id="10252009at2759"/>
<dbReference type="Pfam" id="PF00782">
    <property type="entry name" value="DSPc"/>
    <property type="match status" value="1"/>
</dbReference>
<dbReference type="InterPro" id="IPR020422">
    <property type="entry name" value="TYR_PHOSPHATASE_DUAL_dom"/>
</dbReference>
<evidence type="ECO:0000259" key="2">
    <source>
        <dbReference type="PROSITE" id="PS50054"/>
    </source>
</evidence>
<dbReference type="SUPFAM" id="SSF52799">
    <property type="entry name" value="(Phosphotyrosine protein) phosphatases II"/>
    <property type="match status" value="1"/>
</dbReference>
<dbReference type="InterPro" id="IPR000340">
    <property type="entry name" value="Dual-sp_phosphatase_cat-dom"/>
</dbReference>
<dbReference type="GO" id="GO:0008579">
    <property type="term" value="F:JUN kinase phosphatase activity"/>
    <property type="evidence" value="ECO:0007669"/>
    <property type="project" value="TreeGrafter"/>
</dbReference>
<sequence>MAHRYQQDTRNKGSSSWDAGAVEGFPWVFVGSLSAAENQLELAARNVTGLLTVAGKLGVTTPPSCAERHAQIDIDDHPIANLLEVAQQCIDVIDDAQKDHVDYQAAAGMQDEETPAPCLLVHCASGISRSVSAVVAWLMVRQRYSLDRALEAVRVHRPLAKPNVGFMQQLQMLEKHNGNLEAARKEWDKHSQKDIWELTSARRRLANDLHARVDDLEVRIQQQISDQQHQGSREEGEQVRGASKNVSLLLRESHVISDCLDKTRDETGEGLPMDRVTGTILKSARGKLERLIDNLTGRED</sequence>
<name>A0A9N8H9Y8_9STRA</name>
<feature type="domain" description="Tyrosine-protein phosphatase" evidence="2">
    <location>
        <begin position="20"/>
        <end position="179"/>
    </location>
</feature>
<comment type="caution">
    <text evidence="4">The sequence shown here is derived from an EMBL/GenBank/DDBJ whole genome shotgun (WGS) entry which is preliminary data.</text>
</comment>
<dbReference type="EMBL" id="CAICTM010000297">
    <property type="protein sequence ID" value="CAB9507233.1"/>
    <property type="molecule type" value="Genomic_DNA"/>
</dbReference>
<evidence type="ECO:0000313" key="4">
    <source>
        <dbReference type="EMBL" id="CAB9507233.1"/>
    </source>
</evidence>
<dbReference type="SMART" id="SM00195">
    <property type="entry name" value="DSPc"/>
    <property type="match status" value="1"/>
</dbReference>
<reference evidence="4" key="1">
    <citation type="submission" date="2020-06" db="EMBL/GenBank/DDBJ databases">
        <authorList>
            <consortium name="Plant Systems Biology data submission"/>
        </authorList>
    </citation>
    <scope>NUCLEOTIDE SEQUENCE</scope>
    <source>
        <strain evidence="4">D6</strain>
    </source>
</reference>